<dbReference type="PANTHER" id="PTHR42973">
    <property type="entry name" value="BINDING OXIDOREDUCTASE, PUTATIVE (AFU_ORTHOLOGUE AFUA_1G17690)-RELATED"/>
    <property type="match status" value="1"/>
</dbReference>
<protein>
    <submittedName>
        <fullName evidence="4">Uncharacterized protein</fullName>
    </submittedName>
</protein>
<name>A0ABQ6WLL5_9EURO</name>
<evidence type="ECO:0000256" key="1">
    <source>
        <dbReference type="ARBA" id="ARBA00022630"/>
    </source>
</evidence>
<evidence type="ECO:0000256" key="2">
    <source>
        <dbReference type="ARBA" id="ARBA00022827"/>
    </source>
</evidence>
<dbReference type="InterPro" id="IPR016169">
    <property type="entry name" value="FAD-bd_PCMH_sub2"/>
</dbReference>
<evidence type="ECO:0000313" key="4">
    <source>
        <dbReference type="EMBL" id="KAE8417986.1"/>
    </source>
</evidence>
<dbReference type="PANTHER" id="PTHR42973:SF54">
    <property type="entry name" value="FAD-BINDING PCMH-TYPE DOMAIN-CONTAINING PROTEIN"/>
    <property type="match status" value="1"/>
</dbReference>
<dbReference type="InterPro" id="IPR050416">
    <property type="entry name" value="FAD-linked_Oxidoreductase"/>
</dbReference>
<keyword evidence="5" id="KW-1185">Reference proteome</keyword>
<proteinExistence type="predicted"/>
<gene>
    <name evidence="4" type="ORF">BDV36DRAFT_283287</name>
</gene>
<dbReference type="Proteomes" id="UP000325395">
    <property type="component" value="Unassembled WGS sequence"/>
</dbReference>
<dbReference type="EMBL" id="ML735731">
    <property type="protein sequence ID" value="KAE8417986.1"/>
    <property type="molecule type" value="Genomic_DNA"/>
</dbReference>
<keyword evidence="3" id="KW-0560">Oxidoreductase</keyword>
<organism evidence="4 5">
    <name type="scientific">Aspergillus pseudocaelatus</name>
    <dbReference type="NCBI Taxonomy" id="1825620"/>
    <lineage>
        <taxon>Eukaryota</taxon>
        <taxon>Fungi</taxon>
        <taxon>Dikarya</taxon>
        <taxon>Ascomycota</taxon>
        <taxon>Pezizomycotina</taxon>
        <taxon>Eurotiomycetes</taxon>
        <taxon>Eurotiomycetidae</taxon>
        <taxon>Eurotiales</taxon>
        <taxon>Aspergillaceae</taxon>
        <taxon>Aspergillus</taxon>
        <taxon>Aspergillus subgen. Circumdati</taxon>
    </lineage>
</organism>
<evidence type="ECO:0000313" key="5">
    <source>
        <dbReference type="Proteomes" id="UP000325395"/>
    </source>
</evidence>
<dbReference type="Gene3D" id="3.30.465.10">
    <property type="match status" value="1"/>
</dbReference>
<keyword evidence="2" id="KW-0274">FAD</keyword>
<keyword evidence="1" id="KW-0285">Flavoprotein</keyword>
<accession>A0ABQ6WLL5</accession>
<reference evidence="4 5" key="1">
    <citation type="submission" date="2019-04" db="EMBL/GenBank/DDBJ databases">
        <authorList>
            <consortium name="DOE Joint Genome Institute"/>
            <person name="Mondo S."/>
            <person name="Kjaerbolling I."/>
            <person name="Vesth T."/>
            <person name="Frisvad J.C."/>
            <person name="Nybo J.L."/>
            <person name="Theobald S."/>
            <person name="Kildgaard S."/>
            <person name="Isbrandt T."/>
            <person name="Kuo A."/>
            <person name="Sato A."/>
            <person name="Lyhne E.K."/>
            <person name="Kogle M.E."/>
            <person name="Wiebenga A."/>
            <person name="Kun R.S."/>
            <person name="Lubbers R.J."/>
            <person name="Makela M.R."/>
            <person name="Barry K."/>
            <person name="Chovatia M."/>
            <person name="Clum A."/>
            <person name="Daum C."/>
            <person name="Haridas S."/>
            <person name="He G."/>
            <person name="LaButti K."/>
            <person name="Lipzen A."/>
            <person name="Riley R."/>
            <person name="Salamov A."/>
            <person name="Simmons B.A."/>
            <person name="Magnuson J.K."/>
            <person name="Henrissat B."/>
            <person name="Mortensen U.H."/>
            <person name="Larsen T.O."/>
            <person name="Devries R.P."/>
            <person name="Grigoriev I.V."/>
            <person name="Machida M."/>
            <person name="Baker S.E."/>
            <person name="Andersen M.R."/>
            <person name="Cantor M.N."/>
            <person name="Hua S.X."/>
        </authorList>
    </citation>
    <scope>NUCLEOTIDE SEQUENCE [LARGE SCALE GENOMIC DNA]</scope>
    <source>
        <strain evidence="4 5">CBS 117616</strain>
    </source>
</reference>
<evidence type="ECO:0000256" key="3">
    <source>
        <dbReference type="ARBA" id="ARBA00023002"/>
    </source>
</evidence>
<sequence>MGMFNYEVVLANAEIVENNDLFWALKGGIVTKVEMTTIPAKIWSEAKVYAPSNTTELLQALMKHHQAIEHDNKPSLILACNDQGSILVSVYCDPVNKLPSVFEPFENIPFTSQSLSRGVHSTYGLLEAMEGFSVPEHFGHESHDFRVMGSRVSLEVYLAAERVRVQQVDALSDISSISIKQSQKAGGNPLGLEEVGQQSLLMMTSNWNNPADGDRVRQAMRHIVDAAETTAKANGMYLPFQYCNYGLRGSGFISKLWD</sequence>